<evidence type="ECO:0000256" key="6">
    <source>
        <dbReference type="SAM" id="MobiDB-lite"/>
    </source>
</evidence>
<feature type="compositionally biased region" description="Basic and acidic residues" evidence="6">
    <location>
        <begin position="467"/>
        <end position="482"/>
    </location>
</feature>
<dbReference type="Gene3D" id="1.10.1780.10">
    <property type="entry name" value="Clp, N-terminal domain"/>
    <property type="match status" value="1"/>
</dbReference>
<reference evidence="9 10" key="1">
    <citation type="submission" date="2019-02" db="EMBL/GenBank/DDBJ databases">
        <title>Deep-cultivation of Planctomycetes and their phenomic and genomic characterization uncovers novel biology.</title>
        <authorList>
            <person name="Wiegand S."/>
            <person name="Jogler M."/>
            <person name="Boedeker C."/>
            <person name="Pinto D."/>
            <person name="Vollmers J."/>
            <person name="Rivas-Marin E."/>
            <person name="Kohn T."/>
            <person name="Peeters S.H."/>
            <person name="Heuer A."/>
            <person name="Rast P."/>
            <person name="Oberbeckmann S."/>
            <person name="Bunk B."/>
            <person name="Jeske O."/>
            <person name="Meyerdierks A."/>
            <person name="Storesund J.E."/>
            <person name="Kallscheuer N."/>
            <person name="Luecker S."/>
            <person name="Lage O.M."/>
            <person name="Pohl T."/>
            <person name="Merkel B.J."/>
            <person name="Hornburger P."/>
            <person name="Mueller R.-W."/>
            <person name="Bruemmer F."/>
            <person name="Labrenz M."/>
            <person name="Spormann A.M."/>
            <person name="Op den Camp H."/>
            <person name="Overmann J."/>
            <person name="Amann R."/>
            <person name="Jetten M.S.M."/>
            <person name="Mascher T."/>
            <person name="Medema M.H."/>
            <person name="Devos D.P."/>
            <person name="Kaster A.-K."/>
            <person name="Ovreas L."/>
            <person name="Rohde M."/>
            <person name="Galperin M.Y."/>
            <person name="Jogler C."/>
        </authorList>
    </citation>
    <scope>NUCLEOTIDE SEQUENCE [LARGE SCALE GENOMIC DNA]</scope>
    <source>
        <strain evidence="9 10">CA12</strain>
    </source>
</reference>
<dbReference type="Gene3D" id="4.10.860.10">
    <property type="entry name" value="UVR domain"/>
    <property type="match status" value="1"/>
</dbReference>
<evidence type="ECO:0000259" key="8">
    <source>
        <dbReference type="PROSITE" id="PS51903"/>
    </source>
</evidence>
<dbReference type="InterPro" id="IPR001943">
    <property type="entry name" value="UVR_dom"/>
</dbReference>
<dbReference type="GO" id="GO:0005737">
    <property type="term" value="C:cytoplasm"/>
    <property type="evidence" value="ECO:0007669"/>
    <property type="project" value="TreeGrafter"/>
</dbReference>
<feature type="region of interest" description="Disordered" evidence="6">
    <location>
        <begin position="837"/>
        <end position="893"/>
    </location>
</feature>
<dbReference type="InterPro" id="IPR036628">
    <property type="entry name" value="Clp_N_dom_sf"/>
</dbReference>
<dbReference type="PANTHER" id="PTHR11638:SF18">
    <property type="entry name" value="HEAT SHOCK PROTEIN 104"/>
    <property type="match status" value="1"/>
</dbReference>
<feature type="region of interest" description="Disordered" evidence="6">
    <location>
        <begin position="147"/>
        <end position="187"/>
    </location>
</feature>
<keyword evidence="1 5" id="KW-0677">Repeat</keyword>
<organism evidence="9 10">
    <name type="scientific">Alienimonas californiensis</name>
    <dbReference type="NCBI Taxonomy" id="2527989"/>
    <lineage>
        <taxon>Bacteria</taxon>
        <taxon>Pseudomonadati</taxon>
        <taxon>Planctomycetota</taxon>
        <taxon>Planctomycetia</taxon>
        <taxon>Planctomycetales</taxon>
        <taxon>Planctomycetaceae</taxon>
        <taxon>Alienimonas</taxon>
    </lineage>
</organism>
<dbReference type="AlphaFoldDB" id="A0A517PEH2"/>
<dbReference type="InterPro" id="IPR003959">
    <property type="entry name" value="ATPase_AAA_core"/>
</dbReference>
<accession>A0A517PEH2</accession>
<evidence type="ECO:0000256" key="5">
    <source>
        <dbReference type="PROSITE-ProRule" id="PRU01251"/>
    </source>
</evidence>
<sequence>MYERFTDRARKVMQLANQEAQRFNHEYIGTEHILLGLVKEGSGVAANVLKNLDVDLRGIRLEVEKIVQSGPDMVTMGKLPQTPRAKKVIEYAMEEARNLNHNYVGTEHLLLGLLREQEGVAAQVLMNLGLKLEDVREEVLNLLGHGLEGGEEDEEGGGRGGRAGASSKGERGKRTGKSKTPALDSFGRDLTELAKQGKLDPVIGRANEIERITQVLCRRQKNNPVLLGEAGVGKTAIVEGFAQMVVEGNVPDLLRERRIVVLDLAMMVAGTKYRGQFEERIKAVMNEVRRAKNIILFIDELHTLVGAGGAEGAIDASNVLKPALSRGELQCIGATTLDEYRKYIEKDSALERRFQKVNVEPPSPEQAVEILRGLRERYEKHHRVEITDAALEAAVEFSTRYISERALPDKAIDVIDEAGARIRLKSMVRPPDLKDLDAEIERLNAAKEEAVANQDFEKAAALRDQADQVKQKKETATEEWKEQSQQTDGTVDEDVIAEVVAKMTGIPLTRLSSEDAVRLLAMEDELHETVVSQKEAVKQVSKAIRRSRSGLKDPKRPTGIFLFAGPTGVGKTLLAKTLAEFLFGEDDALIQIDMSEYMEKHNVSRLIGAPPGYVGYEEGGQLTEKIRRRPYAVVLLDEIEKAHPDVFNMLLQIMEEGHLTDSFGRKIDFKNVVLIMTTNVGAKSIASGAGFGFSKQGDEDASYEKMKERLLHDVEAAFKPEFIGRLDDVIVFRELNRENLKHIVDIELSKVRERLGERGLALEMTDAAREFVIDKGSNTEYGARPLRRSVEQYIEDPLSEELLRGAFEGHNSILVDAVPLEGEDADAKDAKKRLDFTGRTVAKPNLPRKKGAGKATTEQDEKAASDDEEKLVAATVGDDDTESYTPDAEDGDE</sequence>
<dbReference type="PROSITE" id="PS51903">
    <property type="entry name" value="CLP_R"/>
    <property type="match status" value="1"/>
</dbReference>
<dbReference type="GO" id="GO:0005524">
    <property type="term" value="F:ATP binding"/>
    <property type="evidence" value="ECO:0007669"/>
    <property type="project" value="UniProtKB-KW"/>
</dbReference>
<feature type="region of interest" description="Disordered" evidence="6">
    <location>
        <begin position="467"/>
        <end position="489"/>
    </location>
</feature>
<dbReference type="FunFam" id="3.40.50.300:FF:000025">
    <property type="entry name" value="ATP-dependent Clp protease subunit"/>
    <property type="match status" value="1"/>
</dbReference>
<dbReference type="Pfam" id="PF02861">
    <property type="entry name" value="Clp_N"/>
    <property type="match status" value="1"/>
</dbReference>
<proteinExistence type="predicted"/>
<dbReference type="InterPro" id="IPR003593">
    <property type="entry name" value="AAA+_ATPase"/>
</dbReference>
<dbReference type="CDD" id="cd00009">
    <property type="entry name" value="AAA"/>
    <property type="match status" value="1"/>
</dbReference>
<dbReference type="InterPro" id="IPR004176">
    <property type="entry name" value="Clp_R_N"/>
</dbReference>
<feature type="compositionally biased region" description="Acidic residues" evidence="6">
    <location>
        <begin position="877"/>
        <end position="893"/>
    </location>
</feature>
<dbReference type="Pfam" id="PF17871">
    <property type="entry name" value="AAA_lid_9"/>
    <property type="match status" value="1"/>
</dbReference>
<dbReference type="InterPro" id="IPR018368">
    <property type="entry name" value="ClpA/B_CS1"/>
</dbReference>
<dbReference type="PRINTS" id="PR00300">
    <property type="entry name" value="CLPPROTEASEA"/>
</dbReference>
<evidence type="ECO:0000313" key="9">
    <source>
        <dbReference type="EMBL" id="QDT17772.1"/>
    </source>
</evidence>
<protein>
    <submittedName>
        <fullName evidence="9">ClpA/B family protein</fullName>
    </submittedName>
</protein>
<evidence type="ECO:0000256" key="4">
    <source>
        <dbReference type="ARBA" id="ARBA00023186"/>
    </source>
</evidence>
<dbReference type="RefSeq" id="WP_145360777.1">
    <property type="nucleotide sequence ID" value="NZ_CP036265.1"/>
</dbReference>
<dbReference type="Pfam" id="PF10431">
    <property type="entry name" value="ClpB_D2-small"/>
    <property type="match status" value="1"/>
</dbReference>
<dbReference type="PROSITE" id="PS00870">
    <property type="entry name" value="CLPAB_1"/>
    <property type="match status" value="1"/>
</dbReference>
<gene>
    <name evidence="9" type="ORF">CA12_39050</name>
</gene>
<dbReference type="InterPro" id="IPR019489">
    <property type="entry name" value="Clp_ATPase_C"/>
</dbReference>
<evidence type="ECO:0000256" key="2">
    <source>
        <dbReference type="ARBA" id="ARBA00022741"/>
    </source>
</evidence>
<name>A0A517PEH2_9PLAN</name>
<dbReference type="GO" id="GO:0016887">
    <property type="term" value="F:ATP hydrolysis activity"/>
    <property type="evidence" value="ECO:0007669"/>
    <property type="project" value="InterPro"/>
</dbReference>
<dbReference type="Pfam" id="PF07724">
    <property type="entry name" value="AAA_2"/>
    <property type="match status" value="1"/>
</dbReference>
<evidence type="ECO:0000313" key="10">
    <source>
        <dbReference type="Proteomes" id="UP000318741"/>
    </source>
</evidence>
<dbReference type="Proteomes" id="UP000318741">
    <property type="component" value="Chromosome"/>
</dbReference>
<dbReference type="InterPro" id="IPR041546">
    <property type="entry name" value="ClpA/ClpB_AAA_lid"/>
</dbReference>
<evidence type="ECO:0000256" key="1">
    <source>
        <dbReference type="ARBA" id="ARBA00022737"/>
    </source>
</evidence>
<dbReference type="SUPFAM" id="SSF81923">
    <property type="entry name" value="Double Clp-N motif"/>
    <property type="match status" value="1"/>
</dbReference>
<dbReference type="SMART" id="SM00382">
    <property type="entry name" value="AAA"/>
    <property type="match status" value="2"/>
</dbReference>
<keyword evidence="10" id="KW-1185">Reference proteome</keyword>
<evidence type="ECO:0000259" key="7">
    <source>
        <dbReference type="PROSITE" id="PS50151"/>
    </source>
</evidence>
<dbReference type="InterPro" id="IPR050130">
    <property type="entry name" value="ClpA_ClpB"/>
</dbReference>
<dbReference type="CDD" id="cd19499">
    <property type="entry name" value="RecA-like_ClpB_Hsp104-like"/>
    <property type="match status" value="1"/>
</dbReference>
<dbReference type="OrthoDB" id="9803641at2"/>
<dbReference type="InterPro" id="IPR027417">
    <property type="entry name" value="P-loop_NTPase"/>
</dbReference>
<dbReference type="Pfam" id="PF00004">
    <property type="entry name" value="AAA"/>
    <property type="match status" value="1"/>
</dbReference>
<dbReference type="PROSITE" id="PS50151">
    <property type="entry name" value="UVR"/>
    <property type="match status" value="1"/>
</dbReference>
<keyword evidence="3" id="KW-0067">ATP-binding</keyword>
<dbReference type="InterPro" id="IPR001270">
    <property type="entry name" value="ClpA/B"/>
</dbReference>
<evidence type="ECO:0000256" key="3">
    <source>
        <dbReference type="ARBA" id="ARBA00022840"/>
    </source>
</evidence>
<dbReference type="Gene3D" id="3.40.50.300">
    <property type="entry name" value="P-loop containing nucleotide triphosphate hydrolases"/>
    <property type="match status" value="2"/>
</dbReference>
<dbReference type="PANTHER" id="PTHR11638">
    <property type="entry name" value="ATP-DEPENDENT CLP PROTEASE"/>
    <property type="match status" value="1"/>
</dbReference>
<dbReference type="EMBL" id="CP036265">
    <property type="protein sequence ID" value="QDT17772.1"/>
    <property type="molecule type" value="Genomic_DNA"/>
</dbReference>
<dbReference type="FunFam" id="3.40.50.300:FF:000010">
    <property type="entry name" value="Chaperone clpB 1, putative"/>
    <property type="match status" value="1"/>
</dbReference>
<dbReference type="KEGG" id="acaf:CA12_39050"/>
<dbReference type="SUPFAM" id="SSF52540">
    <property type="entry name" value="P-loop containing nucleoside triphosphate hydrolases"/>
    <property type="match status" value="2"/>
</dbReference>
<dbReference type="GO" id="GO:0034605">
    <property type="term" value="P:cellular response to heat"/>
    <property type="evidence" value="ECO:0007669"/>
    <property type="project" value="TreeGrafter"/>
</dbReference>
<dbReference type="Gene3D" id="1.10.8.60">
    <property type="match status" value="2"/>
</dbReference>
<keyword evidence="2" id="KW-0547">Nucleotide-binding</keyword>
<dbReference type="SMART" id="SM01086">
    <property type="entry name" value="ClpB_D2-small"/>
    <property type="match status" value="1"/>
</dbReference>
<keyword evidence="4" id="KW-0143">Chaperone</keyword>
<feature type="domain" description="UVR" evidence="7">
    <location>
        <begin position="437"/>
        <end position="472"/>
    </location>
</feature>
<feature type="domain" description="Clp R" evidence="8">
    <location>
        <begin position="2"/>
        <end position="145"/>
    </location>
</feature>